<evidence type="ECO:0000313" key="3">
    <source>
        <dbReference type="Proteomes" id="UP001348641"/>
    </source>
</evidence>
<comment type="caution">
    <text evidence="2">The sequence shown here is derived from an EMBL/GenBank/DDBJ whole genome shotgun (WGS) entry which is preliminary data.</text>
</comment>
<dbReference type="Proteomes" id="UP001348641">
    <property type="component" value="Unassembled WGS sequence"/>
</dbReference>
<protein>
    <recommendedName>
        <fullName evidence="4">HNH endonuclease</fullName>
    </recommendedName>
</protein>
<evidence type="ECO:0008006" key="4">
    <source>
        <dbReference type="Google" id="ProtNLM"/>
    </source>
</evidence>
<reference evidence="2 3" key="1">
    <citation type="submission" date="2023-07" db="EMBL/GenBank/DDBJ databases">
        <authorList>
            <person name="Girao M."/>
            <person name="Carvalho M.F."/>
        </authorList>
    </citation>
    <scope>NUCLEOTIDE SEQUENCE [LARGE SCALE GENOMIC DNA]</scope>
    <source>
        <strain evidence="2 3">66/93</strain>
    </source>
</reference>
<evidence type="ECO:0000256" key="1">
    <source>
        <dbReference type="SAM" id="MobiDB-lite"/>
    </source>
</evidence>
<organism evidence="2 3">
    <name type="scientific">Nocardiopsis tropica</name>
    <dbReference type="NCBI Taxonomy" id="109330"/>
    <lineage>
        <taxon>Bacteria</taxon>
        <taxon>Bacillati</taxon>
        <taxon>Actinomycetota</taxon>
        <taxon>Actinomycetes</taxon>
        <taxon>Streptosporangiales</taxon>
        <taxon>Nocardiopsidaceae</taxon>
        <taxon>Nocardiopsis</taxon>
    </lineage>
</organism>
<sequence length="57" mass="6601">MSQRTRSTTWATATTTAENLQALCERHHKRKSAAKGNVSHRPRPSHFRRPERHPETP</sequence>
<name>A0ABU7KKF5_9ACTN</name>
<gene>
    <name evidence="2" type="ORF">Q8A49_04615</name>
</gene>
<proteinExistence type="predicted"/>
<dbReference type="EMBL" id="JAUUCC010000007">
    <property type="protein sequence ID" value="MEE2049772.1"/>
    <property type="molecule type" value="Genomic_DNA"/>
</dbReference>
<accession>A0ABU7KKF5</accession>
<dbReference type="RefSeq" id="WP_330157030.1">
    <property type="nucleotide sequence ID" value="NZ_BAAAJA010000006.1"/>
</dbReference>
<feature type="compositionally biased region" description="Basic residues" evidence="1">
    <location>
        <begin position="26"/>
        <end position="51"/>
    </location>
</feature>
<feature type="region of interest" description="Disordered" evidence="1">
    <location>
        <begin position="26"/>
        <end position="57"/>
    </location>
</feature>
<evidence type="ECO:0000313" key="2">
    <source>
        <dbReference type="EMBL" id="MEE2049772.1"/>
    </source>
</evidence>